<dbReference type="Proteomes" id="UP000596742">
    <property type="component" value="Unassembled WGS sequence"/>
</dbReference>
<keyword evidence="1" id="KW-1133">Transmembrane helix</keyword>
<evidence type="ECO:0000256" key="1">
    <source>
        <dbReference type="SAM" id="Phobius"/>
    </source>
</evidence>
<dbReference type="InterPro" id="IPR016186">
    <property type="entry name" value="C-type_lectin-like/link_sf"/>
</dbReference>
<dbReference type="AlphaFoldDB" id="A0A8B6DD63"/>
<keyword evidence="1" id="KW-0812">Transmembrane</keyword>
<proteinExistence type="predicted"/>
<reference evidence="2" key="1">
    <citation type="submission" date="2018-11" db="EMBL/GenBank/DDBJ databases">
        <authorList>
            <person name="Alioto T."/>
            <person name="Alioto T."/>
        </authorList>
    </citation>
    <scope>NUCLEOTIDE SEQUENCE</scope>
</reference>
<dbReference type="CDD" id="cd00037">
    <property type="entry name" value="CLECT"/>
    <property type="match status" value="1"/>
</dbReference>
<sequence>MKVKELFTKPLEEFYVGYSRDTSNNLVTLDGRHQSWAPWNSGQPSGATGASCVTSFNLDGTFWEEYCTDKYYAICQWPAYFAKFWNPTTINEATTEKHSTTATIETFTSEETTETSIPVTTAHNLGTTTDRSCRCNCKTVKVKVNSTISVELKAEIAANISKELSVNVETLSSTIRSKTSAKDDRPSSASIGYVGVILLVIVFGGLMILDLPVFWIDLKLRLNNLKCCQKSKRIQC</sequence>
<feature type="transmembrane region" description="Helical" evidence="1">
    <location>
        <begin position="191"/>
        <end position="216"/>
    </location>
</feature>
<dbReference type="OrthoDB" id="6157674at2759"/>
<keyword evidence="3" id="KW-1185">Reference proteome</keyword>
<evidence type="ECO:0000313" key="2">
    <source>
        <dbReference type="EMBL" id="VDI16946.1"/>
    </source>
</evidence>
<organism evidence="2 3">
    <name type="scientific">Mytilus galloprovincialis</name>
    <name type="common">Mediterranean mussel</name>
    <dbReference type="NCBI Taxonomy" id="29158"/>
    <lineage>
        <taxon>Eukaryota</taxon>
        <taxon>Metazoa</taxon>
        <taxon>Spiralia</taxon>
        <taxon>Lophotrochozoa</taxon>
        <taxon>Mollusca</taxon>
        <taxon>Bivalvia</taxon>
        <taxon>Autobranchia</taxon>
        <taxon>Pteriomorphia</taxon>
        <taxon>Mytilida</taxon>
        <taxon>Mytiloidea</taxon>
        <taxon>Mytilidae</taxon>
        <taxon>Mytilinae</taxon>
        <taxon>Mytilus</taxon>
    </lineage>
</organism>
<dbReference type="InterPro" id="IPR016187">
    <property type="entry name" value="CTDL_fold"/>
</dbReference>
<gene>
    <name evidence="2" type="ORF">MGAL_10B071109</name>
</gene>
<evidence type="ECO:0008006" key="4">
    <source>
        <dbReference type="Google" id="ProtNLM"/>
    </source>
</evidence>
<name>A0A8B6DD63_MYTGA</name>
<dbReference type="EMBL" id="UYJE01003144">
    <property type="protein sequence ID" value="VDI16946.1"/>
    <property type="molecule type" value="Genomic_DNA"/>
</dbReference>
<protein>
    <recommendedName>
        <fullName evidence="4">C-type lectin domain-containing protein</fullName>
    </recommendedName>
</protein>
<comment type="caution">
    <text evidence="2">The sequence shown here is derived from an EMBL/GenBank/DDBJ whole genome shotgun (WGS) entry which is preliminary data.</text>
</comment>
<keyword evidence="1" id="KW-0472">Membrane</keyword>
<accession>A0A8B6DD63</accession>
<dbReference type="Gene3D" id="3.10.100.10">
    <property type="entry name" value="Mannose-Binding Protein A, subunit A"/>
    <property type="match status" value="1"/>
</dbReference>
<evidence type="ECO:0000313" key="3">
    <source>
        <dbReference type="Proteomes" id="UP000596742"/>
    </source>
</evidence>
<dbReference type="SUPFAM" id="SSF56436">
    <property type="entry name" value="C-type lectin-like"/>
    <property type="match status" value="1"/>
</dbReference>